<dbReference type="Gene3D" id="3.40.50.1010">
    <property type="entry name" value="5'-nuclease"/>
    <property type="match status" value="1"/>
</dbReference>
<keyword evidence="6 8" id="KW-0460">Magnesium</keyword>
<keyword evidence="8" id="KW-0800">Toxin</keyword>
<reference evidence="11 12" key="2">
    <citation type="submission" date="2017-06" db="EMBL/GenBank/DDBJ databases">
        <authorList>
            <person name="Kim H.J."/>
            <person name="Triplett B.A."/>
        </authorList>
    </citation>
    <scope>NUCLEOTIDE SEQUENCE [LARGE SCALE GENOMIC DNA]</scope>
    <source>
        <strain evidence="11">Kingella_eburonensis</strain>
    </source>
</reference>
<comment type="function">
    <text evidence="8">Toxic component of a toxin-antitoxin (TA) system. An RNase.</text>
</comment>
<feature type="domain" description="PIN" evidence="9">
    <location>
        <begin position="3"/>
        <end position="123"/>
    </location>
</feature>
<dbReference type="GO" id="GO:0004519">
    <property type="term" value="F:endonuclease activity"/>
    <property type="evidence" value="ECO:0007669"/>
    <property type="project" value="UniProtKB-KW"/>
</dbReference>
<dbReference type="HAMAP" id="MF_00265">
    <property type="entry name" value="VapC_Nob1"/>
    <property type="match status" value="1"/>
</dbReference>
<dbReference type="EMBL" id="FXUV02000064">
    <property type="protein sequence ID" value="SNB82194.1"/>
    <property type="molecule type" value="Genomic_DNA"/>
</dbReference>
<dbReference type="SUPFAM" id="SSF88723">
    <property type="entry name" value="PIN domain-like"/>
    <property type="match status" value="1"/>
</dbReference>
<keyword evidence="4 8" id="KW-0479">Metal-binding</keyword>
<evidence type="ECO:0000259" key="9">
    <source>
        <dbReference type="Pfam" id="PF01850"/>
    </source>
</evidence>
<comment type="cofactor">
    <cofactor evidence="1 8">
        <name>Mg(2+)</name>
        <dbReference type="ChEBI" id="CHEBI:18420"/>
    </cofactor>
</comment>
<dbReference type="EMBL" id="FXUV01000060">
    <property type="protein sequence ID" value="SMQ13354.1"/>
    <property type="molecule type" value="Genomic_DNA"/>
</dbReference>
<evidence type="ECO:0000313" key="10">
    <source>
        <dbReference type="EMBL" id="SMQ13354.1"/>
    </source>
</evidence>
<evidence type="ECO:0000256" key="4">
    <source>
        <dbReference type="ARBA" id="ARBA00022723"/>
    </source>
</evidence>
<dbReference type="InterPro" id="IPR002716">
    <property type="entry name" value="PIN_dom"/>
</dbReference>
<evidence type="ECO:0000256" key="3">
    <source>
        <dbReference type="ARBA" id="ARBA00022722"/>
    </source>
</evidence>
<organism evidence="10">
    <name type="scientific">Kingella negevensis</name>
    <dbReference type="NCBI Taxonomy" id="1522312"/>
    <lineage>
        <taxon>Bacteria</taxon>
        <taxon>Pseudomonadati</taxon>
        <taxon>Pseudomonadota</taxon>
        <taxon>Betaproteobacteria</taxon>
        <taxon>Neisseriales</taxon>
        <taxon>Neisseriaceae</taxon>
        <taxon>Kingella</taxon>
    </lineage>
</organism>
<dbReference type="AlphaFoldDB" id="A0A238HIQ0"/>
<sequence length="133" mass="14804">MKYLLDTNTISHIFKKNPIATAHLVNQPREHIAVSSVAFAEICYGLAKKPEATTLQRTAQLFFQQVQILPFNQDIAQSYGTFRAHLEKTGKNLSPLDMMIAAHADSLGLILVSNDQAFHQIDGLQVVDWTIAV</sequence>
<reference evidence="10" key="1">
    <citation type="submission" date="2017-05" db="EMBL/GenBank/DDBJ databases">
        <authorList>
            <person name="Song R."/>
            <person name="Chenine A.L."/>
            <person name="Ruprecht R.M."/>
        </authorList>
    </citation>
    <scope>NUCLEOTIDE SEQUENCE</scope>
    <source>
        <strain evidence="10">Kingella_eburonensis</strain>
    </source>
</reference>
<evidence type="ECO:0000256" key="8">
    <source>
        <dbReference type="HAMAP-Rule" id="MF_00265"/>
    </source>
</evidence>
<dbReference type="PANTHER" id="PTHR33653:SF1">
    <property type="entry name" value="RIBONUCLEASE VAPC2"/>
    <property type="match status" value="1"/>
</dbReference>
<keyword evidence="3 8" id="KW-0540">Nuclease</keyword>
<dbReference type="InterPro" id="IPR022907">
    <property type="entry name" value="VapC_family"/>
</dbReference>
<dbReference type="InterPro" id="IPR029060">
    <property type="entry name" value="PIN-like_dom_sf"/>
</dbReference>
<protein>
    <recommendedName>
        <fullName evidence="8">Ribonuclease VapC</fullName>
        <shortName evidence="8">RNase VapC</shortName>
        <ecNumber evidence="8">3.1.-.-</ecNumber>
    </recommendedName>
    <alternativeName>
        <fullName evidence="8">Toxin VapC</fullName>
    </alternativeName>
</protein>
<evidence type="ECO:0000256" key="6">
    <source>
        <dbReference type="ARBA" id="ARBA00022842"/>
    </source>
</evidence>
<feature type="binding site" evidence="8">
    <location>
        <position position="6"/>
    </location>
    <ligand>
        <name>Mg(2+)</name>
        <dbReference type="ChEBI" id="CHEBI:18420"/>
    </ligand>
</feature>
<dbReference type="OrthoDB" id="9796690at2"/>
<dbReference type="Pfam" id="PF01850">
    <property type="entry name" value="PIN"/>
    <property type="match status" value="1"/>
</dbReference>
<feature type="binding site" evidence="8">
    <location>
        <position position="97"/>
    </location>
    <ligand>
        <name>Mg(2+)</name>
        <dbReference type="ChEBI" id="CHEBI:18420"/>
    </ligand>
</feature>
<accession>A0A238HIQ0</accession>
<dbReference type="GO" id="GO:0016787">
    <property type="term" value="F:hydrolase activity"/>
    <property type="evidence" value="ECO:0007669"/>
    <property type="project" value="UniProtKB-KW"/>
</dbReference>
<evidence type="ECO:0000256" key="2">
    <source>
        <dbReference type="ARBA" id="ARBA00022649"/>
    </source>
</evidence>
<evidence type="ECO:0000256" key="7">
    <source>
        <dbReference type="ARBA" id="ARBA00038093"/>
    </source>
</evidence>
<keyword evidence="2 8" id="KW-1277">Toxin-antitoxin system</keyword>
<dbReference type="RefSeq" id="WP_095063317.1">
    <property type="nucleotide sequence ID" value="NZ_FXUV02000064.1"/>
</dbReference>
<evidence type="ECO:0000256" key="5">
    <source>
        <dbReference type="ARBA" id="ARBA00022801"/>
    </source>
</evidence>
<dbReference type="GO" id="GO:0090729">
    <property type="term" value="F:toxin activity"/>
    <property type="evidence" value="ECO:0007669"/>
    <property type="project" value="UniProtKB-KW"/>
</dbReference>
<evidence type="ECO:0000313" key="11">
    <source>
        <dbReference type="EMBL" id="SNB82194.1"/>
    </source>
</evidence>
<dbReference type="GO" id="GO:0000287">
    <property type="term" value="F:magnesium ion binding"/>
    <property type="evidence" value="ECO:0007669"/>
    <property type="project" value="UniProtKB-UniRule"/>
</dbReference>
<keyword evidence="10" id="KW-0255">Endonuclease</keyword>
<comment type="similarity">
    <text evidence="7 8">Belongs to the PINc/VapC protein family.</text>
</comment>
<evidence type="ECO:0000313" key="12">
    <source>
        <dbReference type="Proteomes" id="UP000215450"/>
    </source>
</evidence>
<dbReference type="InterPro" id="IPR050556">
    <property type="entry name" value="Type_II_TA_system_RNase"/>
</dbReference>
<keyword evidence="5 8" id="KW-0378">Hydrolase</keyword>
<dbReference type="CDD" id="cd18740">
    <property type="entry name" value="PIN_VapC4-5_FitB-like"/>
    <property type="match status" value="1"/>
</dbReference>
<dbReference type="EC" id="3.1.-.-" evidence="8"/>
<keyword evidence="12" id="KW-1185">Reference proteome</keyword>
<dbReference type="Proteomes" id="UP000215450">
    <property type="component" value="Unassembled WGS sequence"/>
</dbReference>
<dbReference type="PANTHER" id="PTHR33653">
    <property type="entry name" value="RIBONUCLEASE VAPC2"/>
    <property type="match status" value="1"/>
</dbReference>
<evidence type="ECO:0000256" key="1">
    <source>
        <dbReference type="ARBA" id="ARBA00001946"/>
    </source>
</evidence>
<name>A0A238HIQ0_9NEIS</name>
<proteinExistence type="inferred from homology"/>
<dbReference type="GO" id="GO:0004540">
    <property type="term" value="F:RNA nuclease activity"/>
    <property type="evidence" value="ECO:0007669"/>
    <property type="project" value="InterPro"/>
</dbReference>
<gene>
    <name evidence="10" type="primary">vapC_2</name>
    <name evidence="8" type="synonym">vapC</name>
    <name evidence="10" type="ORF">KEBURONENSIS_02020</name>
    <name evidence="11" type="ORF">KEBURONENSIS_02028</name>
</gene>